<dbReference type="Proteomes" id="UP000198406">
    <property type="component" value="Unassembled WGS sequence"/>
</dbReference>
<accession>A0A1Z5KIZ0</accession>
<evidence type="ECO:0000313" key="3">
    <source>
        <dbReference type="Proteomes" id="UP000198406"/>
    </source>
</evidence>
<protein>
    <submittedName>
        <fullName evidence="2">Uncharacterized protein</fullName>
    </submittedName>
</protein>
<sequence>MKVFFFWVFSVATGVYGFRCTPTDTRPQCRLSLFQKDEEPMTDRRKLFQYAAGLFTATTYPSSSNAANEFLVPTPKFDKDINWPLGKVAFSLLPLQGGSQRATVETCIVPGQIWTYDQIQGIVNVNVPVRQTVIALHGGGLWVHNPVAPTPQLRERMQQLIQQYGPIKHIVLGTVAVEHKATFGAFASYYPNATVWLQPGQWSFPISLPIEFLGVRQRGQRLRELPVAGQMVTSAAYAAQAQRNPIPEWSNEIEMETLGPLTFRSVGAFSETVFYHKATRTLLVTDLVGRVSDEPPAILQQDPRALLYHARNKATDSVEDTPAARRKGWRRMALFGLVFFPSQITVSSVSQAFAEAKQIPASLRNLGSGAVPFQLYPWSWPEGDVDFQNFNAFKNKLFCPPILTQLILNREVDRTLAFVDRVATRFSGMKRIIPGHLDNNIPATAKDFLKAFGSLRKCDAPPGPLKKDLNLLQSVSKEFTKLGIVAPDGVCRDV</sequence>
<evidence type="ECO:0000256" key="1">
    <source>
        <dbReference type="SAM" id="SignalP"/>
    </source>
</evidence>
<gene>
    <name evidence="2" type="ORF">FisN_16Lh067</name>
</gene>
<comment type="caution">
    <text evidence="2">The sequence shown here is derived from an EMBL/GenBank/DDBJ whole genome shotgun (WGS) entry which is preliminary data.</text>
</comment>
<dbReference type="Pfam" id="PF14234">
    <property type="entry name" value="DUF4336"/>
    <property type="match status" value="1"/>
</dbReference>
<feature type="signal peptide" evidence="1">
    <location>
        <begin position="1"/>
        <end position="17"/>
    </location>
</feature>
<evidence type="ECO:0000313" key="2">
    <source>
        <dbReference type="EMBL" id="GAX26239.1"/>
    </source>
</evidence>
<reference evidence="2 3" key="1">
    <citation type="journal article" date="2015" name="Plant Cell">
        <title>Oil accumulation by the oleaginous diatom Fistulifera solaris as revealed by the genome and transcriptome.</title>
        <authorList>
            <person name="Tanaka T."/>
            <person name="Maeda Y."/>
            <person name="Veluchamy A."/>
            <person name="Tanaka M."/>
            <person name="Abida H."/>
            <person name="Marechal E."/>
            <person name="Bowler C."/>
            <person name="Muto M."/>
            <person name="Sunaga Y."/>
            <person name="Tanaka M."/>
            <person name="Yoshino T."/>
            <person name="Taniguchi T."/>
            <person name="Fukuda Y."/>
            <person name="Nemoto M."/>
            <person name="Matsumoto M."/>
            <person name="Wong P.S."/>
            <person name="Aburatani S."/>
            <person name="Fujibuchi W."/>
        </authorList>
    </citation>
    <scope>NUCLEOTIDE SEQUENCE [LARGE SCALE GENOMIC DNA]</scope>
    <source>
        <strain evidence="2 3">JPCC DA0580</strain>
    </source>
</reference>
<dbReference type="PANTHER" id="PTHR33835">
    <property type="entry name" value="YALI0C07656P"/>
    <property type="match status" value="1"/>
</dbReference>
<dbReference type="AlphaFoldDB" id="A0A1Z5KIZ0"/>
<name>A0A1Z5KIZ0_FISSO</name>
<dbReference type="EMBL" id="BDSP01000240">
    <property type="protein sequence ID" value="GAX26239.1"/>
    <property type="molecule type" value="Genomic_DNA"/>
</dbReference>
<keyword evidence="1" id="KW-0732">Signal</keyword>
<dbReference type="InterPro" id="IPR025638">
    <property type="entry name" value="DUF4336"/>
</dbReference>
<dbReference type="OrthoDB" id="421671at2759"/>
<keyword evidence="3" id="KW-1185">Reference proteome</keyword>
<dbReference type="PANTHER" id="PTHR33835:SF2">
    <property type="entry name" value="LYSINE-TRNA LIGASE"/>
    <property type="match status" value="1"/>
</dbReference>
<organism evidence="2 3">
    <name type="scientific">Fistulifera solaris</name>
    <name type="common">Oleaginous diatom</name>
    <dbReference type="NCBI Taxonomy" id="1519565"/>
    <lineage>
        <taxon>Eukaryota</taxon>
        <taxon>Sar</taxon>
        <taxon>Stramenopiles</taxon>
        <taxon>Ochrophyta</taxon>
        <taxon>Bacillariophyta</taxon>
        <taxon>Bacillariophyceae</taxon>
        <taxon>Bacillariophycidae</taxon>
        <taxon>Naviculales</taxon>
        <taxon>Naviculaceae</taxon>
        <taxon>Fistulifera</taxon>
    </lineage>
</organism>
<dbReference type="InParanoid" id="A0A1Z5KIZ0"/>
<proteinExistence type="predicted"/>
<feature type="chain" id="PRO_5012102697" evidence="1">
    <location>
        <begin position="18"/>
        <end position="494"/>
    </location>
</feature>